<protein>
    <submittedName>
        <fullName evidence="2">Uncharacterized protein</fullName>
    </submittedName>
</protein>
<evidence type="ECO:0000313" key="2">
    <source>
        <dbReference type="EMBL" id="SDR54099.1"/>
    </source>
</evidence>
<dbReference type="Proteomes" id="UP000183487">
    <property type="component" value="Unassembled WGS sequence"/>
</dbReference>
<evidence type="ECO:0000256" key="1">
    <source>
        <dbReference type="SAM" id="Phobius"/>
    </source>
</evidence>
<sequence length="191" mass="20642">MFCASFVWRASADSRTLTTLSGYSRLELITFQGRCKSAFFSFRGNVFKLIAGMRSGIHLPGSGHLPMRLPDPQRPLAASDGGRLILHCSRPSGVHVGLVHPAGAAESIICLRQGHHEMLWQVSFSVSHPVFRHREKKGFGVAVALSGALRVLGAAFTAALLFASAWTDAPDPVRHHAVMRALACGATREET</sequence>
<gene>
    <name evidence="2" type="ORF">SAMN05443245_7351</name>
</gene>
<keyword evidence="1" id="KW-1133">Transmembrane helix</keyword>
<proteinExistence type="predicted"/>
<dbReference type="EMBL" id="FNKP01000004">
    <property type="protein sequence ID" value="SDR54099.1"/>
    <property type="molecule type" value="Genomic_DNA"/>
</dbReference>
<evidence type="ECO:0000313" key="3">
    <source>
        <dbReference type="Proteomes" id="UP000183487"/>
    </source>
</evidence>
<name>A0A1H1JWH9_9BURK</name>
<feature type="transmembrane region" description="Helical" evidence="1">
    <location>
        <begin position="139"/>
        <end position="166"/>
    </location>
</feature>
<keyword evidence="1" id="KW-0812">Transmembrane</keyword>
<dbReference type="AlphaFoldDB" id="A0A1H1JWH9"/>
<keyword evidence="1" id="KW-0472">Membrane</keyword>
<organism evidence="2 3">
    <name type="scientific">Paraburkholderia fungorum</name>
    <dbReference type="NCBI Taxonomy" id="134537"/>
    <lineage>
        <taxon>Bacteria</taxon>
        <taxon>Pseudomonadati</taxon>
        <taxon>Pseudomonadota</taxon>
        <taxon>Betaproteobacteria</taxon>
        <taxon>Burkholderiales</taxon>
        <taxon>Burkholderiaceae</taxon>
        <taxon>Paraburkholderia</taxon>
    </lineage>
</organism>
<reference evidence="3" key="1">
    <citation type="submission" date="2016-10" db="EMBL/GenBank/DDBJ databases">
        <authorList>
            <person name="Varghese N."/>
        </authorList>
    </citation>
    <scope>NUCLEOTIDE SEQUENCE [LARGE SCALE GENOMIC DNA]</scope>
    <source>
        <strain evidence="3">GAS106B</strain>
    </source>
</reference>
<keyword evidence="3" id="KW-1185">Reference proteome</keyword>
<accession>A0A1H1JWH9</accession>